<gene>
    <name evidence="2" type="ORF">DPMN_145026</name>
</gene>
<feature type="compositionally biased region" description="Basic and acidic residues" evidence="1">
    <location>
        <begin position="31"/>
        <end position="44"/>
    </location>
</feature>
<comment type="caution">
    <text evidence="2">The sequence shown here is derived from an EMBL/GenBank/DDBJ whole genome shotgun (WGS) entry which is preliminary data.</text>
</comment>
<protein>
    <submittedName>
        <fullName evidence="2">Uncharacterized protein</fullName>
    </submittedName>
</protein>
<evidence type="ECO:0000313" key="2">
    <source>
        <dbReference type="EMBL" id="KAH3791538.1"/>
    </source>
</evidence>
<dbReference type="EMBL" id="JAIWYP010000007">
    <property type="protein sequence ID" value="KAH3791538.1"/>
    <property type="molecule type" value="Genomic_DNA"/>
</dbReference>
<organism evidence="2 3">
    <name type="scientific">Dreissena polymorpha</name>
    <name type="common">Zebra mussel</name>
    <name type="synonym">Mytilus polymorpha</name>
    <dbReference type="NCBI Taxonomy" id="45954"/>
    <lineage>
        <taxon>Eukaryota</taxon>
        <taxon>Metazoa</taxon>
        <taxon>Spiralia</taxon>
        <taxon>Lophotrochozoa</taxon>
        <taxon>Mollusca</taxon>
        <taxon>Bivalvia</taxon>
        <taxon>Autobranchia</taxon>
        <taxon>Heteroconchia</taxon>
        <taxon>Euheterodonta</taxon>
        <taxon>Imparidentia</taxon>
        <taxon>Neoheterodontei</taxon>
        <taxon>Myida</taxon>
        <taxon>Dreissenoidea</taxon>
        <taxon>Dreissenidae</taxon>
        <taxon>Dreissena</taxon>
    </lineage>
</organism>
<sequence>MDLFAATLDAVPSSVHDSHVERSATSGGRALPKEVSLRTTRTENSDVTEATPPKSDVAEFKDELSLAQTQYMNASGVFFVGYDVSMEWIGALVVVVRADKNVFYLVGTLSSLQSF</sequence>
<feature type="region of interest" description="Disordered" evidence="1">
    <location>
        <begin position="16"/>
        <end position="54"/>
    </location>
</feature>
<reference evidence="2" key="1">
    <citation type="journal article" date="2019" name="bioRxiv">
        <title>The Genome of the Zebra Mussel, Dreissena polymorpha: A Resource for Invasive Species Research.</title>
        <authorList>
            <person name="McCartney M.A."/>
            <person name="Auch B."/>
            <person name="Kono T."/>
            <person name="Mallez S."/>
            <person name="Zhang Y."/>
            <person name="Obille A."/>
            <person name="Becker A."/>
            <person name="Abrahante J.E."/>
            <person name="Garbe J."/>
            <person name="Badalamenti J.P."/>
            <person name="Herman A."/>
            <person name="Mangelson H."/>
            <person name="Liachko I."/>
            <person name="Sullivan S."/>
            <person name="Sone E.D."/>
            <person name="Koren S."/>
            <person name="Silverstein K.A.T."/>
            <person name="Beckman K.B."/>
            <person name="Gohl D.M."/>
        </authorList>
    </citation>
    <scope>NUCLEOTIDE SEQUENCE</scope>
    <source>
        <strain evidence="2">Duluth1</strain>
        <tissue evidence="2">Whole animal</tissue>
    </source>
</reference>
<accession>A0A9D4J0U3</accession>
<dbReference type="AlphaFoldDB" id="A0A9D4J0U3"/>
<evidence type="ECO:0000256" key="1">
    <source>
        <dbReference type="SAM" id="MobiDB-lite"/>
    </source>
</evidence>
<evidence type="ECO:0000313" key="3">
    <source>
        <dbReference type="Proteomes" id="UP000828390"/>
    </source>
</evidence>
<dbReference type="Proteomes" id="UP000828390">
    <property type="component" value="Unassembled WGS sequence"/>
</dbReference>
<proteinExistence type="predicted"/>
<keyword evidence="3" id="KW-1185">Reference proteome</keyword>
<reference evidence="2" key="2">
    <citation type="submission" date="2020-11" db="EMBL/GenBank/DDBJ databases">
        <authorList>
            <person name="McCartney M.A."/>
            <person name="Auch B."/>
            <person name="Kono T."/>
            <person name="Mallez S."/>
            <person name="Becker A."/>
            <person name="Gohl D.M."/>
            <person name="Silverstein K.A.T."/>
            <person name="Koren S."/>
            <person name="Bechman K.B."/>
            <person name="Herman A."/>
            <person name="Abrahante J.E."/>
            <person name="Garbe J."/>
        </authorList>
    </citation>
    <scope>NUCLEOTIDE SEQUENCE</scope>
    <source>
        <strain evidence="2">Duluth1</strain>
        <tissue evidence="2">Whole animal</tissue>
    </source>
</reference>
<name>A0A9D4J0U3_DREPO</name>